<dbReference type="EMBL" id="NEXJ01000107">
    <property type="protein sequence ID" value="PSN89823.1"/>
    <property type="molecule type" value="Genomic_DNA"/>
</dbReference>
<feature type="transmembrane region" description="Helical" evidence="1">
    <location>
        <begin position="46"/>
        <end position="67"/>
    </location>
</feature>
<comment type="caution">
    <text evidence="2">The sequence shown here is derived from an EMBL/GenBank/DDBJ whole genome shotgun (WGS) entry which is preliminary data.</text>
</comment>
<reference evidence="2 3" key="1">
    <citation type="submission" date="2017-04" db="EMBL/GenBank/DDBJ databases">
        <title>Novel microbial lineages endemic to geothermal iron-oxide mats fill important gaps in the evolutionary history of Archaea.</title>
        <authorList>
            <person name="Jay Z.J."/>
            <person name="Beam J.P."/>
            <person name="Dlakic M."/>
            <person name="Rusch D.B."/>
            <person name="Kozubal M.A."/>
            <person name="Inskeep W.P."/>
        </authorList>
    </citation>
    <scope>NUCLEOTIDE SEQUENCE [LARGE SCALE GENOMIC DNA]</scope>
    <source>
        <strain evidence="2">ECH_B_SAG-M15</strain>
    </source>
</reference>
<keyword evidence="1" id="KW-0812">Transmembrane</keyword>
<protein>
    <submittedName>
        <fullName evidence="2">Uncharacterized protein</fullName>
    </submittedName>
</protein>
<feature type="transmembrane region" description="Helical" evidence="1">
    <location>
        <begin position="146"/>
        <end position="164"/>
    </location>
</feature>
<evidence type="ECO:0000313" key="3">
    <source>
        <dbReference type="Proteomes" id="UP000240490"/>
    </source>
</evidence>
<evidence type="ECO:0000313" key="2">
    <source>
        <dbReference type="EMBL" id="PSN89823.1"/>
    </source>
</evidence>
<keyword evidence="1" id="KW-1133">Transmembrane helix</keyword>
<dbReference type="AlphaFoldDB" id="A0A2R6AU17"/>
<gene>
    <name evidence="2" type="ORF">B9Q08_06170</name>
</gene>
<feature type="transmembrane region" description="Helical" evidence="1">
    <location>
        <begin position="119"/>
        <end position="140"/>
    </location>
</feature>
<keyword evidence="1" id="KW-0472">Membrane</keyword>
<dbReference type="Proteomes" id="UP000240490">
    <property type="component" value="Unassembled WGS sequence"/>
</dbReference>
<organism evidence="2 3">
    <name type="scientific">Candidatus Marsarchaeota G2 archaeon ECH_B_SAG-M15</name>
    <dbReference type="NCBI Taxonomy" id="1978162"/>
    <lineage>
        <taxon>Archaea</taxon>
        <taxon>Candidatus Marsarchaeota</taxon>
        <taxon>Candidatus Marsarchaeota group 2</taxon>
    </lineage>
</organism>
<name>A0A2R6AU17_9ARCH</name>
<proteinExistence type="predicted"/>
<sequence length="179" mass="18984">MSRLTLGVAAALPLAAALLVRQPATLALGVMSVCLLYAGHTNHLRIGVYLSCAFTYYPLSLMLGLLIPHTYSYLVSATLLTLIAERLSLEHSLRGVLAADRGVDREAYTRAMMLSRKHAGVLGVLVAAVVVSALASYALSRLNPDALIVLASAVGLLALMRWLVGREASHAQTPEHLGA</sequence>
<accession>A0A2R6AU17</accession>
<evidence type="ECO:0000256" key="1">
    <source>
        <dbReference type="SAM" id="Phobius"/>
    </source>
</evidence>